<sequence length="391" mass="40801">MMTESWEPSASSQAGVLWEARGLTRRFRVSRTGRSATASTRTALSDVDLTVREGEALGIVGESGAGKSTLLRLLLALDRPDAGELRYRGAPLGSDRRGLRAFRRDVQVVFQDPRGSLNPRMPVSEIVAEPLRSLRIPGDRAERVREVLAEVGLGPDAADRYPHEFSGGQRQRIAIARALAPRPRVLVGDEPVSALDVSVRAQILDLLAGLAAEHAMTLVLVSHDLAVVGRLCPRVLVLHQGRVVESGPTERVYSAPEQDYTRRLLAAIPRLPAGVLGGLTDTGQGATASEITGDRSSDGAGSTPAEDTGSASSAEGTEAEGTEGEGTEAEGTEAEGTASEGTASEGTAAGSTSADGTDTAGTARAAAEHQARSRTDTIAPGTPADEERSTT</sequence>
<dbReference type="SMART" id="SM00382">
    <property type="entry name" value="AAA"/>
    <property type="match status" value="1"/>
</dbReference>
<name>A0A221W6X0_9PSEU</name>
<dbReference type="PROSITE" id="PS50893">
    <property type="entry name" value="ABC_TRANSPORTER_2"/>
    <property type="match status" value="1"/>
</dbReference>
<evidence type="ECO:0000256" key="2">
    <source>
        <dbReference type="ARBA" id="ARBA00022448"/>
    </source>
</evidence>
<dbReference type="InterPro" id="IPR003439">
    <property type="entry name" value="ABC_transporter-like_ATP-bd"/>
</dbReference>
<dbReference type="PROSITE" id="PS00211">
    <property type="entry name" value="ABC_TRANSPORTER_1"/>
    <property type="match status" value="1"/>
</dbReference>
<dbReference type="Pfam" id="PF00005">
    <property type="entry name" value="ABC_tran"/>
    <property type="match status" value="1"/>
</dbReference>
<keyword evidence="7" id="KW-1185">Reference proteome</keyword>
<feature type="compositionally biased region" description="Polar residues" evidence="5">
    <location>
        <begin position="281"/>
        <end position="290"/>
    </location>
</feature>
<dbReference type="EMBL" id="CP022521">
    <property type="protein sequence ID" value="ASO21720.1"/>
    <property type="molecule type" value="Genomic_DNA"/>
</dbReference>
<feature type="compositionally biased region" description="Acidic residues" evidence="5">
    <location>
        <begin position="317"/>
        <end position="333"/>
    </location>
</feature>
<evidence type="ECO:0000256" key="1">
    <source>
        <dbReference type="ARBA" id="ARBA00005417"/>
    </source>
</evidence>
<feature type="compositionally biased region" description="Basic and acidic residues" evidence="5">
    <location>
        <begin position="366"/>
        <end position="375"/>
    </location>
</feature>
<feature type="region of interest" description="Disordered" evidence="5">
    <location>
        <begin position="279"/>
        <end position="391"/>
    </location>
</feature>
<dbReference type="InterPro" id="IPR050319">
    <property type="entry name" value="ABC_transp_ATP-bind"/>
</dbReference>
<feature type="compositionally biased region" description="Low complexity" evidence="5">
    <location>
        <begin position="334"/>
        <end position="365"/>
    </location>
</feature>
<dbReference type="GO" id="GO:0055085">
    <property type="term" value="P:transmembrane transport"/>
    <property type="evidence" value="ECO:0007669"/>
    <property type="project" value="UniProtKB-ARBA"/>
</dbReference>
<evidence type="ECO:0000256" key="3">
    <source>
        <dbReference type="ARBA" id="ARBA00022741"/>
    </source>
</evidence>
<dbReference type="InterPro" id="IPR003593">
    <property type="entry name" value="AAA+_ATPase"/>
</dbReference>
<dbReference type="KEGG" id="ahg:AHOG_20515"/>
<evidence type="ECO:0000313" key="7">
    <source>
        <dbReference type="Proteomes" id="UP000204221"/>
    </source>
</evidence>
<dbReference type="InterPro" id="IPR027417">
    <property type="entry name" value="P-loop_NTPase"/>
</dbReference>
<evidence type="ECO:0000313" key="6">
    <source>
        <dbReference type="EMBL" id="ASO21720.1"/>
    </source>
</evidence>
<dbReference type="SUPFAM" id="SSF52540">
    <property type="entry name" value="P-loop containing nucleoside triphosphate hydrolases"/>
    <property type="match status" value="1"/>
</dbReference>
<evidence type="ECO:0000256" key="5">
    <source>
        <dbReference type="SAM" id="MobiDB-lite"/>
    </source>
</evidence>
<dbReference type="GO" id="GO:0016887">
    <property type="term" value="F:ATP hydrolysis activity"/>
    <property type="evidence" value="ECO:0007669"/>
    <property type="project" value="InterPro"/>
</dbReference>
<organism evidence="6 7">
    <name type="scientific">Actinoalloteichus hoggarensis</name>
    <dbReference type="NCBI Taxonomy" id="1470176"/>
    <lineage>
        <taxon>Bacteria</taxon>
        <taxon>Bacillati</taxon>
        <taxon>Actinomycetota</taxon>
        <taxon>Actinomycetes</taxon>
        <taxon>Pseudonocardiales</taxon>
        <taxon>Pseudonocardiaceae</taxon>
        <taxon>Actinoalloteichus</taxon>
    </lineage>
</organism>
<dbReference type="PANTHER" id="PTHR43776">
    <property type="entry name" value="TRANSPORT ATP-BINDING PROTEIN"/>
    <property type="match status" value="1"/>
</dbReference>
<dbReference type="PANTHER" id="PTHR43776:SF7">
    <property type="entry name" value="D,D-DIPEPTIDE TRANSPORT ATP-BINDING PROTEIN DDPF-RELATED"/>
    <property type="match status" value="1"/>
</dbReference>
<keyword evidence="4 6" id="KW-0067">ATP-binding</keyword>
<dbReference type="Gene3D" id="3.40.50.300">
    <property type="entry name" value="P-loop containing nucleotide triphosphate hydrolases"/>
    <property type="match status" value="1"/>
</dbReference>
<keyword evidence="3" id="KW-0547">Nucleotide-binding</keyword>
<dbReference type="InterPro" id="IPR017871">
    <property type="entry name" value="ABC_transporter-like_CS"/>
</dbReference>
<keyword evidence="2" id="KW-0813">Transport</keyword>
<proteinExistence type="inferred from homology"/>
<dbReference type="AlphaFoldDB" id="A0A221W6X0"/>
<evidence type="ECO:0000256" key="4">
    <source>
        <dbReference type="ARBA" id="ARBA00022840"/>
    </source>
</evidence>
<dbReference type="Proteomes" id="UP000204221">
    <property type="component" value="Chromosome"/>
</dbReference>
<dbReference type="GO" id="GO:0005524">
    <property type="term" value="F:ATP binding"/>
    <property type="evidence" value="ECO:0007669"/>
    <property type="project" value="UniProtKB-KW"/>
</dbReference>
<accession>A0A221W6X0</accession>
<dbReference type="CDD" id="cd03257">
    <property type="entry name" value="ABC_NikE_OppD_transporters"/>
    <property type="match status" value="1"/>
</dbReference>
<reference evidence="6 7" key="1">
    <citation type="submission" date="2017-07" db="EMBL/GenBank/DDBJ databases">
        <title>Complete genome sequence of Actinoalloteichus hoggarensis DSM 45943, type strain of Actinoalloteichus hoggarensis.</title>
        <authorList>
            <person name="Ruckert C."/>
            <person name="Nouioui I."/>
            <person name="Willmese J."/>
            <person name="van Wezel G."/>
            <person name="Klenk H.-P."/>
            <person name="Kalinowski J."/>
            <person name="Zotchev S.B."/>
        </authorList>
    </citation>
    <scope>NUCLEOTIDE SEQUENCE [LARGE SCALE GENOMIC DNA]</scope>
    <source>
        <strain evidence="6 7">DSM 45943</strain>
    </source>
</reference>
<protein>
    <submittedName>
        <fullName evidence="6">Oligopeptide transport ATP-binding protein OppF</fullName>
    </submittedName>
</protein>
<gene>
    <name evidence="6" type="primary">oppF5</name>
    <name evidence="6" type="ORF">AHOG_20515</name>
</gene>
<comment type="similarity">
    <text evidence="1">Belongs to the ABC transporter superfamily.</text>
</comment>